<evidence type="ECO:0000259" key="3">
    <source>
        <dbReference type="Pfam" id="PF00931"/>
    </source>
</evidence>
<dbReference type="SUPFAM" id="SSF52540">
    <property type="entry name" value="P-loop containing nucleoside triphosphate hydrolases"/>
    <property type="match status" value="1"/>
</dbReference>
<dbReference type="Pfam" id="PF00931">
    <property type="entry name" value="NB-ARC"/>
    <property type="match status" value="1"/>
</dbReference>
<protein>
    <recommendedName>
        <fullName evidence="6">NB-ARC domain-containing protein</fullName>
    </recommendedName>
</protein>
<gene>
    <name evidence="5" type="ORF">F2Q70_00017834</name>
</gene>
<sequence length="473" mass="54727">MVDFIWDINSKEAEANSSRDDDVNPRKDDNFIDYEGNTVVTFNLQNYVENKRVEPVVALESVASMKGIYLKEHSSETEFITFSVNEVLKRVSLWEGENPSLFPSTERGKSTGLPIGTGEKHKTYQNKQHLFGMEHHMEQLEKKLEFDCDKTRIIGVVGMPGIGKTTLAVMLHQKWNSQFIRCVPLLNIQAFQLFNYHVFDDKIRSSTNTFLTLSRKFVDYARGHPLALNLLGRELRGKDRDHWEHKLATLTSSNMMFQDVWRFSTDQLNERQKDVFLDIACFFNSEDEYIVRSLLDSGDPDSIDTVSEVRDLANKFLITISDSRIIMNDMMYTFGKDLGSPRWLRLWNYEDFINKSKTMEKSVKKARTFRRKMKSSEYPEEFPRKFRGNTKLGFLGISSEYTDGIPRKYQSVGIFRENSEEKCVPRKKTDEFRGNIIAVGEPLGDFTKFRGNSDELAFSVGIPSEFPRSVGRI</sequence>
<name>A0A8S9HYT0_BRACR</name>
<dbReference type="AlphaFoldDB" id="A0A8S9HYT0"/>
<dbReference type="PANTHER" id="PTHR11017">
    <property type="entry name" value="LEUCINE-RICH REPEAT-CONTAINING PROTEIN"/>
    <property type="match status" value="1"/>
</dbReference>
<dbReference type="GO" id="GO:0043531">
    <property type="term" value="F:ADP binding"/>
    <property type="evidence" value="ECO:0007669"/>
    <property type="project" value="InterPro"/>
</dbReference>
<dbReference type="SUPFAM" id="SSF46785">
    <property type="entry name" value="Winged helix' DNA-binding domain"/>
    <property type="match status" value="1"/>
</dbReference>
<dbReference type="Gene3D" id="3.40.50.300">
    <property type="entry name" value="P-loop containing nucleotide triphosphate hydrolases"/>
    <property type="match status" value="1"/>
</dbReference>
<feature type="domain" description="Disease resistance protein Roq1-like winged-helix" evidence="4">
    <location>
        <begin position="269"/>
        <end position="337"/>
    </location>
</feature>
<proteinExistence type="predicted"/>
<evidence type="ECO:0000259" key="4">
    <source>
        <dbReference type="Pfam" id="PF23282"/>
    </source>
</evidence>
<dbReference type="GO" id="GO:0006952">
    <property type="term" value="P:defense response"/>
    <property type="evidence" value="ECO:0007669"/>
    <property type="project" value="InterPro"/>
</dbReference>
<evidence type="ECO:0008006" key="6">
    <source>
        <dbReference type="Google" id="ProtNLM"/>
    </source>
</evidence>
<evidence type="ECO:0000313" key="5">
    <source>
        <dbReference type="EMBL" id="KAF2563475.1"/>
    </source>
</evidence>
<evidence type="ECO:0000256" key="1">
    <source>
        <dbReference type="ARBA" id="ARBA00022614"/>
    </source>
</evidence>
<reference evidence="5" key="1">
    <citation type="submission" date="2019-12" db="EMBL/GenBank/DDBJ databases">
        <title>Genome sequencing and annotation of Brassica cretica.</title>
        <authorList>
            <person name="Studholme D.J."/>
            <person name="Sarris P.F."/>
        </authorList>
    </citation>
    <scope>NUCLEOTIDE SEQUENCE</scope>
    <source>
        <strain evidence="5">PFS-102/07</strain>
        <tissue evidence="5">Leaf</tissue>
    </source>
</reference>
<dbReference type="InterPro" id="IPR002182">
    <property type="entry name" value="NB-ARC"/>
</dbReference>
<dbReference type="InterPro" id="IPR036390">
    <property type="entry name" value="WH_DNA-bd_sf"/>
</dbReference>
<organism evidence="5">
    <name type="scientific">Brassica cretica</name>
    <name type="common">Mustard</name>
    <dbReference type="NCBI Taxonomy" id="69181"/>
    <lineage>
        <taxon>Eukaryota</taxon>
        <taxon>Viridiplantae</taxon>
        <taxon>Streptophyta</taxon>
        <taxon>Embryophyta</taxon>
        <taxon>Tracheophyta</taxon>
        <taxon>Spermatophyta</taxon>
        <taxon>Magnoliopsida</taxon>
        <taxon>eudicotyledons</taxon>
        <taxon>Gunneridae</taxon>
        <taxon>Pentapetalae</taxon>
        <taxon>rosids</taxon>
        <taxon>malvids</taxon>
        <taxon>Brassicales</taxon>
        <taxon>Brassicaceae</taxon>
        <taxon>Brassiceae</taxon>
        <taxon>Brassica</taxon>
    </lineage>
</organism>
<dbReference type="InterPro" id="IPR058192">
    <property type="entry name" value="WHD_ROQ1-like"/>
</dbReference>
<feature type="domain" description="NB-ARC" evidence="3">
    <location>
        <begin position="134"/>
        <end position="174"/>
    </location>
</feature>
<evidence type="ECO:0000256" key="2">
    <source>
        <dbReference type="ARBA" id="ARBA00022737"/>
    </source>
</evidence>
<dbReference type="Pfam" id="PF23282">
    <property type="entry name" value="WHD_ROQ1"/>
    <property type="match status" value="1"/>
</dbReference>
<dbReference type="InterPro" id="IPR044974">
    <property type="entry name" value="Disease_R_plants"/>
</dbReference>
<dbReference type="EMBL" id="QGKY02001250">
    <property type="protein sequence ID" value="KAF2563475.1"/>
    <property type="molecule type" value="Genomic_DNA"/>
</dbReference>
<accession>A0A8S9HYT0</accession>
<keyword evidence="2" id="KW-0677">Repeat</keyword>
<dbReference type="PANTHER" id="PTHR11017:SF589">
    <property type="entry name" value="ADP-RIBOSYL CYCLASE_CYCLIC ADP-RIBOSE HYDROLASE-RELATED"/>
    <property type="match status" value="1"/>
</dbReference>
<keyword evidence="1" id="KW-0433">Leucine-rich repeat</keyword>
<comment type="caution">
    <text evidence="5">The sequence shown here is derived from an EMBL/GenBank/DDBJ whole genome shotgun (WGS) entry which is preliminary data.</text>
</comment>
<dbReference type="InterPro" id="IPR027417">
    <property type="entry name" value="P-loop_NTPase"/>
</dbReference>